<dbReference type="PROSITE" id="PS00889">
    <property type="entry name" value="CNMP_BINDING_2"/>
    <property type="match status" value="1"/>
</dbReference>
<dbReference type="EMBL" id="LUUJ01000078">
    <property type="protein sequence ID" value="OAI16021.1"/>
    <property type="molecule type" value="Genomic_DNA"/>
</dbReference>
<dbReference type="PROSITE" id="PS50042">
    <property type="entry name" value="CNMP_BINDING_3"/>
    <property type="match status" value="1"/>
</dbReference>
<dbReference type="PANTHER" id="PTHR24567:SF74">
    <property type="entry name" value="HTH-TYPE TRANSCRIPTIONAL REGULATOR ARCR"/>
    <property type="match status" value="1"/>
</dbReference>
<dbReference type="OrthoDB" id="6881322at2"/>
<dbReference type="InterPro" id="IPR018490">
    <property type="entry name" value="cNMP-bd_dom_sf"/>
</dbReference>
<dbReference type="Proteomes" id="UP000077857">
    <property type="component" value="Unassembled WGS sequence"/>
</dbReference>
<reference evidence="6 7" key="1">
    <citation type="submission" date="2016-03" db="EMBL/GenBank/DDBJ databases">
        <authorList>
            <person name="Ploux O."/>
        </authorList>
    </citation>
    <scope>NUCLEOTIDE SEQUENCE [LARGE SCALE GENOMIC DNA]</scope>
    <source>
        <strain evidence="6 7">R-45378</strain>
    </source>
</reference>
<keyword evidence="3" id="KW-0804">Transcription</keyword>
<accession>A0A177NDU6</accession>
<dbReference type="InterPro" id="IPR036388">
    <property type="entry name" value="WH-like_DNA-bd_sf"/>
</dbReference>
<proteinExistence type="predicted"/>
<evidence type="ECO:0000313" key="7">
    <source>
        <dbReference type="Proteomes" id="UP000077857"/>
    </source>
</evidence>
<evidence type="ECO:0000256" key="2">
    <source>
        <dbReference type="ARBA" id="ARBA00023125"/>
    </source>
</evidence>
<dbReference type="GO" id="GO:0003700">
    <property type="term" value="F:DNA-binding transcription factor activity"/>
    <property type="evidence" value="ECO:0007669"/>
    <property type="project" value="TreeGrafter"/>
</dbReference>
<comment type="caution">
    <text evidence="6">The sequence shown here is derived from an EMBL/GenBank/DDBJ whole genome shotgun (WGS) entry which is preliminary data.</text>
</comment>
<dbReference type="InterPro" id="IPR050397">
    <property type="entry name" value="Env_Response_Regulators"/>
</dbReference>
<dbReference type="SMART" id="SM00419">
    <property type="entry name" value="HTH_CRP"/>
    <property type="match status" value="1"/>
</dbReference>
<name>A0A177NDU6_9GAMM</name>
<dbReference type="InterPro" id="IPR012318">
    <property type="entry name" value="HTH_CRP"/>
</dbReference>
<evidence type="ECO:0000256" key="1">
    <source>
        <dbReference type="ARBA" id="ARBA00023015"/>
    </source>
</evidence>
<evidence type="ECO:0000256" key="3">
    <source>
        <dbReference type="ARBA" id="ARBA00023163"/>
    </source>
</evidence>
<dbReference type="Pfam" id="PF00027">
    <property type="entry name" value="cNMP_binding"/>
    <property type="match status" value="1"/>
</dbReference>
<dbReference type="AlphaFoldDB" id="A0A177NDU6"/>
<dbReference type="Gene3D" id="1.10.10.10">
    <property type="entry name" value="Winged helix-like DNA-binding domain superfamily/Winged helix DNA-binding domain"/>
    <property type="match status" value="1"/>
</dbReference>
<dbReference type="GO" id="GO:0005829">
    <property type="term" value="C:cytosol"/>
    <property type="evidence" value="ECO:0007669"/>
    <property type="project" value="TreeGrafter"/>
</dbReference>
<dbReference type="PRINTS" id="PR00103">
    <property type="entry name" value="CAMPKINASE"/>
</dbReference>
<protein>
    <submittedName>
        <fullName evidence="6">Crp/Fnr family transcriptional regulator</fullName>
    </submittedName>
</protein>
<feature type="domain" description="HTH crp-type" evidence="5">
    <location>
        <begin position="148"/>
        <end position="217"/>
    </location>
</feature>
<keyword evidence="1" id="KW-0805">Transcription regulation</keyword>
<dbReference type="Gene3D" id="2.60.120.10">
    <property type="entry name" value="Jelly Rolls"/>
    <property type="match status" value="1"/>
</dbReference>
<evidence type="ECO:0000259" key="5">
    <source>
        <dbReference type="PROSITE" id="PS51063"/>
    </source>
</evidence>
<dbReference type="RefSeq" id="WP_064040532.1">
    <property type="nucleotide sequence ID" value="NZ_LUUJ01000078.1"/>
</dbReference>
<dbReference type="CDD" id="cd00038">
    <property type="entry name" value="CAP_ED"/>
    <property type="match status" value="1"/>
</dbReference>
<keyword evidence="2" id="KW-0238">DNA-binding</keyword>
<dbReference type="Pfam" id="PF13545">
    <property type="entry name" value="HTH_Crp_2"/>
    <property type="match status" value="1"/>
</dbReference>
<sequence length="221" mass="24263">MQSEVLACLSKIPFLAGMPDEALAALASRAKVVKFAKKALIISEGDDTSSMYIVLAGKVRVFSSNDKDKEVTLLIQEAGSYFGELALLSNEPRSAGVEAMDKTVCGVIGKADFIHWLKQYPDAAIELLGVLADKVRALTEKVKQMALSNVYERTIKILQDMADKEGDIYVIHNRPTQQELATMVGSSREMINKVMKELTKGGYVSVDDKTLRILHTPPASW</sequence>
<dbReference type="GO" id="GO:0003677">
    <property type="term" value="F:DNA binding"/>
    <property type="evidence" value="ECO:0007669"/>
    <property type="project" value="UniProtKB-KW"/>
</dbReference>
<dbReference type="InterPro" id="IPR014710">
    <property type="entry name" value="RmlC-like_jellyroll"/>
</dbReference>
<dbReference type="InterPro" id="IPR036390">
    <property type="entry name" value="WH_DNA-bd_sf"/>
</dbReference>
<gene>
    <name evidence="6" type="ORF">A1507_12440</name>
</gene>
<dbReference type="SMART" id="SM00100">
    <property type="entry name" value="cNMP"/>
    <property type="match status" value="1"/>
</dbReference>
<evidence type="ECO:0000259" key="4">
    <source>
        <dbReference type="PROSITE" id="PS50042"/>
    </source>
</evidence>
<dbReference type="InterPro" id="IPR000595">
    <property type="entry name" value="cNMP-bd_dom"/>
</dbReference>
<dbReference type="SUPFAM" id="SSF46785">
    <property type="entry name" value="Winged helix' DNA-binding domain"/>
    <property type="match status" value="1"/>
</dbReference>
<dbReference type="InterPro" id="IPR018488">
    <property type="entry name" value="cNMP-bd_CS"/>
</dbReference>
<evidence type="ECO:0000313" key="6">
    <source>
        <dbReference type="EMBL" id="OAI16021.1"/>
    </source>
</evidence>
<organism evidence="6 7">
    <name type="scientific">Methylomonas koyamae</name>
    <dbReference type="NCBI Taxonomy" id="702114"/>
    <lineage>
        <taxon>Bacteria</taxon>
        <taxon>Pseudomonadati</taxon>
        <taxon>Pseudomonadota</taxon>
        <taxon>Gammaproteobacteria</taxon>
        <taxon>Methylococcales</taxon>
        <taxon>Methylococcaceae</taxon>
        <taxon>Methylomonas</taxon>
    </lineage>
</organism>
<dbReference type="SUPFAM" id="SSF51206">
    <property type="entry name" value="cAMP-binding domain-like"/>
    <property type="match status" value="1"/>
</dbReference>
<dbReference type="PANTHER" id="PTHR24567">
    <property type="entry name" value="CRP FAMILY TRANSCRIPTIONAL REGULATORY PROTEIN"/>
    <property type="match status" value="1"/>
</dbReference>
<feature type="domain" description="Cyclic nucleotide-binding" evidence="4">
    <location>
        <begin position="14"/>
        <end position="113"/>
    </location>
</feature>
<dbReference type="PROSITE" id="PS51063">
    <property type="entry name" value="HTH_CRP_2"/>
    <property type="match status" value="1"/>
</dbReference>